<feature type="domain" description="Lantibiotic dehydratase N-terminal" evidence="1">
    <location>
        <begin position="558"/>
        <end position="815"/>
    </location>
</feature>
<evidence type="ECO:0000313" key="3">
    <source>
        <dbReference type="Proteomes" id="UP000242444"/>
    </source>
</evidence>
<accession>A0A263D3W2</accession>
<keyword evidence="3" id="KW-1185">Reference proteome</keyword>
<feature type="domain" description="Lantibiotic dehydratase N-terminal" evidence="1">
    <location>
        <begin position="144"/>
        <end position="429"/>
    </location>
</feature>
<sequence length="895" mass="97956">MPDNAPSHLFTPSPYFLVRVAGLSVQDVAGLHAPRSAATLDRLLDLEERLRTDAAEVTVALGAAVAATGDPAARRRLLALRRDVHNLRPLAENAADVAPAGAGDLLHAWLSVYRAYRDGLEEAATTVREELRGARLRLRELGRDSRLRQGIQLGAPLLDSELPRYLDAPGSGPLPKRLRGVERSLVNYAFRSAFKTSPFSSFTGVCLGRVAEDGPLLDLNSDAGAFRNNVRVNFAALGPVVDALALSEDVRRVLPVRLTSGRRHEDDRIRYVRRQYGYNPDPTAPTAGLLEEVDFSVPRGQVVDEIVGLLGDGPDLRVEELVTRLHERDPDGRPRDRLHAYVGKLLDLGLLVSPYLRMDPRAADPAADFGRRLAELPSAPAVAAAGRVGRMAACAERYASAGPARRAELAAEAGAQVIEAQRELGRPEADGPRTVFYEDSVSERVATVHRGQWESALLPQLERLAAVLPAFDPLVVDRVLAKEYFLERQGHGGRCADIAGFAHEFQRRSSGRLTAYDRREAGDTGDRAAGSPVGAELAALRRARDVLAEELGARGRDLPEGAAELCLDDELLERVRAPLAEVTPEVLPAAFFLQLARRDRDPVAALNFAYTGLGMPIGRFGYPLEHATGLPVAATLRDHAGRTRPDSAVYAELTGGYDASNLGWHAPLTPYEIVGPAEICFRPPQERLPVDDLVLAHDPDSGELTLRSVRLGVRVIPVYLGSLMPVALPEIQRTLLALSCTVMPNLNFGEWVAGRRIDGVEEHPRIRYRDLVLRRRQWSVTPESLPRVEHARESAGWLLGWRRWWRDRRLPAHLFCTVPGRAGGTRPRVAGKPRYVSPDSAMSMLAFEHDARSATGPIRLTEMVPGPDEAWPGRNGEGHTSELCIEITGVRKGRP</sequence>
<reference evidence="2 3" key="1">
    <citation type="submission" date="2017-07" db="EMBL/GenBank/DDBJ databases">
        <title>Amycolatopsis antarcticus sp. nov., isolated from the surface of an Antarcticus brown macroalga.</title>
        <authorList>
            <person name="Wang J."/>
            <person name="Leiva S."/>
            <person name="Huang J."/>
            <person name="Huang Y."/>
        </authorList>
    </citation>
    <scope>NUCLEOTIDE SEQUENCE [LARGE SCALE GENOMIC DNA]</scope>
    <source>
        <strain evidence="2 3">AU-G6</strain>
    </source>
</reference>
<dbReference type="AlphaFoldDB" id="A0A263D3W2"/>
<dbReference type="RefSeq" id="WP_094862909.1">
    <property type="nucleotide sequence ID" value="NZ_NKYE01000006.1"/>
</dbReference>
<proteinExistence type="predicted"/>
<dbReference type="EMBL" id="NKYE01000006">
    <property type="protein sequence ID" value="OZM73051.1"/>
    <property type="molecule type" value="Genomic_DNA"/>
</dbReference>
<protein>
    <recommendedName>
        <fullName evidence="1">Lantibiotic dehydratase N-terminal domain-containing protein</fullName>
    </recommendedName>
</protein>
<dbReference type="OrthoDB" id="3861212at2"/>
<dbReference type="Proteomes" id="UP000242444">
    <property type="component" value="Unassembled WGS sequence"/>
</dbReference>
<dbReference type="InterPro" id="IPR006827">
    <property type="entry name" value="Lant_deHydtase_N"/>
</dbReference>
<dbReference type="InParanoid" id="A0A263D3W2"/>
<gene>
    <name evidence="2" type="ORF">CFN78_12585</name>
</gene>
<evidence type="ECO:0000313" key="2">
    <source>
        <dbReference type="EMBL" id="OZM73051.1"/>
    </source>
</evidence>
<evidence type="ECO:0000259" key="1">
    <source>
        <dbReference type="Pfam" id="PF04738"/>
    </source>
</evidence>
<organism evidence="2 3">
    <name type="scientific">Amycolatopsis antarctica</name>
    <dbReference type="NCBI Taxonomy" id="1854586"/>
    <lineage>
        <taxon>Bacteria</taxon>
        <taxon>Bacillati</taxon>
        <taxon>Actinomycetota</taxon>
        <taxon>Actinomycetes</taxon>
        <taxon>Pseudonocardiales</taxon>
        <taxon>Pseudonocardiaceae</taxon>
        <taxon>Amycolatopsis</taxon>
    </lineage>
</organism>
<dbReference type="Pfam" id="PF04738">
    <property type="entry name" value="Lant_dehydr_N"/>
    <property type="match status" value="2"/>
</dbReference>
<name>A0A263D3W2_9PSEU</name>
<comment type="caution">
    <text evidence="2">The sequence shown here is derived from an EMBL/GenBank/DDBJ whole genome shotgun (WGS) entry which is preliminary data.</text>
</comment>